<dbReference type="Pfam" id="PF00015">
    <property type="entry name" value="MCPsignal"/>
    <property type="match status" value="1"/>
</dbReference>
<keyword evidence="8" id="KW-1185">Reference proteome</keyword>
<dbReference type="Pfam" id="PF18947">
    <property type="entry name" value="HAMP_2"/>
    <property type="match status" value="1"/>
</dbReference>
<dbReference type="Proteomes" id="UP001062165">
    <property type="component" value="Chromosome"/>
</dbReference>
<comment type="similarity">
    <text evidence="2">Belongs to the methyl-accepting chemotaxis (MCP) protein family.</text>
</comment>
<feature type="transmembrane region" description="Helical" evidence="4">
    <location>
        <begin position="117"/>
        <end position="136"/>
    </location>
</feature>
<reference evidence="7" key="1">
    <citation type="submission" date="2022-10" db="EMBL/GenBank/DDBJ databases">
        <title>Comparative genomics and taxonomic characterization of three novel marine species of genus Reichenbachiella exhibiting antioxidant and polysaccharide degradation activities.</title>
        <authorList>
            <person name="Muhammad N."/>
            <person name="Lee Y.-J."/>
            <person name="Ko J."/>
            <person name="Kim S.-G."/>
        </authorList>
    </citation>
    <scope>NUCLEOTIDE SEQUENCE</scope>
    <source>
        <strain evidence="7">Wsw4-B4</strain>
    </source>
</reference>
<proteinExistence type="inferred from homology"/>
<sequence length="645" mass="71764">MSEQVSLLKYKKHMAEVLRQSDHTISYMVIGLWLFGVLISFHYNTWTLGLGMGTLLFSMNLVAVRFFGTRLFSRMIGASVMALYMIQYLIQLHGLYEMHFWFFIMPIFLIIYQDWRVYIPFAAIIVIHHVSIYILINQGHPEYLRYFINMSELTDMTFAYHMGLAVVGVITAAWVAYRLNQQTKNRYLGAAQLEAQLDEMNALALNVEEVASRITNKSSQDKKHQSINMALVSLGEEFTNIIDNIIVETNQVVNSASRDGNLKARMLTKDKHGVWKDLSSSINSLLESIAVPVYRINDVAQNMSRGILTDRLSTDSKGDIQDMFENLNSALGSLRELTLKVDNGIKRIELATEEMLTSGHEMDISTNEIANAIAKMSAGAQNQLKDIEKTSNIIEQVVDAAKTMDSFVEEINGSAKKGVQNSEEGKNVVETVVSDIENIANYSDKTMESIQVLSTRSNEISGILNVISEIATQTNLLALNAAIEAAKAGEDGKGFAVVAENIRNLAEGAKRSTGEISLLVKAVQEDTDMAANLMKHMNENIKSGVNSTKKTHKILHVISESSKQTLELSNKVKDITDSQTKRISDVFNAIESVVLISEQFATGSEEVASSANELSNGMKDFNNNSQVLNTMGKELKTSMKQFTLN</sequence>
<dbReference type="InterPro" id="IPR004089">
    <property type="entry name" value="MCPsignal_dom"/>
</dbReference>
<dbReference type="SMART" id="SM00283">
    <property type="entry name" value="MA"/>
    <property type="match status" value="1"/>
</dbReference>
<feature type="transmembrane region" description="Helical" evidence="4">
    <location>
        <begin position="49"/>
        <end position="67"/>
    </location>
</feature>
<dbReference type="SUPFAM" id="SSF58104">
    <property type="entry name" value="Methyl-accepting chemotaxis protein (MCP) signaling domain"/>
    <property type="match status" value="1"/>
</dbReference>
<feature type="transmembrane region" description="Helical" evidence="4">
    <location>
        <begin position="88"/>
        <end position="111"/>
    </location>
</feature>
<evidence type="ECO:0000259" key="5">
    <source>
        <dbReference type="PROSITE" id="PS50111"/>
    </source>
</evidence>
<protein>
    <submittedName>
        <fullName evidence="7">Methyl-accepting chemotaxis protein</fullName>
    </submittedName>
</protein>
<name>A0ABY6D2G1_9BACT</name>
<dbReference type="SMART" id="SM00304">
    <property type="entry name" value="HAMP"/>
    <property type="match status" value="1"/>
</dbReference>
<dbReference type="PROSITE" id="PS50885">
    <property type="entry name" value="HAMP"/>
    <property type="match status" value="1"/>
</dbReference>
<feature type="domain" description="Methyl-accepting transducer" evidence="5">
    <location>
        <begin position="358"/>
        <end position="594"/>
    </location>
</feature>
<evidence type="ECO:0000256" key="1">
    <source>
        <dbReference type="ARBA" id="ARBA00023224"/>
    </source>
</evidence>
<evidence type="ECO:0000259" key="6">
    <source>
        <dbReference type="PROSITE" id="PS50885"/>
    </source>
</evidence>
<dbReference type="InterPro" id="IPR003660">
    <property type="entry name" value="HAMP_dom"/>
</dbReference>
<feature type="domain" description="HAMP" evidence="6">
    <location>
        <begin position="287"/>
        <end position="339"/>
    </location>
</feature>
<dbReference type="EMBL" id="CP106735">
    <property type="protein sequence ID" value="UXX79258.1"/>
    <property type="molecule type" value="Genomic_DNA"/>
</dbReference>
<evidence type="ECO:0000256" key="3">
    <source>
        <dbReference type="PROSITE-ProRule" id="PRU00284"/>
    </source>
</evidence>
<evidence type="ECO:0000256" key="4">
    <source>
        <dbReference type="SAM" id="Phobius"/>
    </source>
</evidence>
<evidence type="ECO:0000256" key="2">
    <source>
        <dbReference type="ARBA" id="ARBA00029447"/>
    </source>
</evidence>
<keyword evidence="4" id="KW-0812">Transmembrane</keyword>
<evidence type="ECO:0000313" key="7">
    <source>
        <dbReference type="EMBL" id="UXX79258.1"/>
    </source>
</evidence>
<gene>
    <name evidence="7" type="ORF">N7E81_18040</name>
</gene>
<dbReference type="Gene3D" id="1.20.120.1530">
    <property type="match status" value="1"/>
</dbReference>
<dbReference type="RefSeq" id="WP_263051001.1">
    <property type="nucleotide sequence ID" value="NZ_CP106735.1"/>
</dbReference>
<dbReference type="PRINTS" id="PR00260">
    <property type="entry name" value="CHEMTRNSDUCR"/>
</dbReference>
<dbReference type="InterPro" id="IPR004090">
    <property type="entry name" value="Chemotax_Me-accpt_rcpt"/>
</dbReference>
<dbReference type="PANTHER" id="PTHR32089:SF112">
    <property type="entry name" value="LYSOZYME-LIKE PROTEIN-RELATED"/>
    <property type="match status" value="1"/>
</dbReference>
<dbReference type="PROSITE" id="PS50111">
    <property type="entry name" value="CHEMOTAXIS_TRANSDUC_2"/>
    <property type="match status" value="1"/>
</dbReference>
<feature type="transmembrane region" description="Helical" evidence="4">
    <location>
        <begin position="24"/>
        <end position="43"/>
    </location>
</feature>
<feature type="transmembrane region" description="Helical" evidence="4">
    <location>
        <begin position="157"/>
        <end position="177"/>
    </location>
</feature>
<accession>A0ABY6D2G1</accession>
<dbReference type="PANTHER" id="PTHR32089">
    <property type="entry name" value="METHYL-ACCEPTING CHEMOTAXIS PROTEIN MCPB"/>
    <property type="match status" value="1"/>
</dbReference>
<keyword evidence="4" id="KW-0472">Membrane</keyword>
<keyword evidence="4" id="KW-1133">Transmembrane helix</keyword>
<dbReference type="Gene3D" id="1.10.287.950">
    <property type="entry name" value="Methyl-accepting chemotaxis protein"/>
    <property type="match status" value="1"/>
</dbReference>
<keyword evidence="1 3" id="KW-0807">Transducer</keyword>
<evidence type="ECO:0000313" key="8">
    <source>
        <dbReference type="Proteomes" id="UP001062165"/>
    </source>
</evidence>
<organism evidence="7 8">
    <name type="scientific">Reichenbachiella carrageenanivorans</name>
    <dbReference type="NCBI Taxonomy" id="2979869"/>
    <lineage>
        <taxon>Bacteria</taxon>
        <taxon>Pseudomonadati</taxon>
        <taxon>Bacteroidota</taxon>
        <taxon>Cytophagia</taxon>
        <taxon>Cytophagales</taxon>
        <taxon>Reichenbachiellaceae</taxon>
        <taxon>Reichenbachiella</taxon>
    </lineage>
</organism>